<keyword evidence="2" id="KW-0442">Lipid degradation</keyword>
<organism evidence="5 6">
    <name type="scientific">Eisenbergiella massiliensis</name>
    <dbReference type="NCBI Taxonomy" id="1720294"/>
    <lineage>
        <taxon>Bacteria</taxon>
        <taxon>Bacillati</taxon>
        <taxon>Bacillota</taxon>
        <taxon>Clostridia</taxon>
        <taxon>Lachnospirales</taxon>
        <taxon>Lachnospiraceae</taxon>
        <taxon>Eisenbergiella</taxon>
    </lineage>
</organism>
<keyword evidence="6" id="KW-1185">Reference proteome</keyword>
<keyword evidence="3" id="KW-0443">Lipid metabolism</keyword>
<dbReference type="Pfam" id="PF03403">
    <property type="entry name" value="PAF-AH_p_II"/>
    <property type="match status" value="2"/>
</dbReference>
<feature type="transmembrane region" description="Helical" evidence="4">
    <location>
        <begin position="57"/>
        <end position="75"/>
    </location>
</feature>
<keyword evidence="4" id="KW-0812">Transmembrane</keyword>
<keyword evidence="1" id="KW-0378">Hydrolase</keyword>
<dbReference type="EMBL" id="QVLV01000018">
    <property type="protein sequence ID" value="RGE57088.1"/>
    <property type="molecule type" value="Genomic_DNA"/>
</dbReference>
<evidence type="ECO:0000256" key="2">
    <source>
        <dbReference type="ARBA" id="ARBA00022963"/>
    </source>
</evidence>
<evidence type="ECO:0008006" key="7">
    <source>
        <dbReference type="Google" id="ProtNLM"/>
    </source>
</evidence>
<proteinExistence type="predicted"/>
<feature type="transmembrane region" description="Helical" evidence="4">
    <location>
        <begin position="29"/>
        <end position="51"/>
    </location>
</feature>
<sequence length="434" mass="48531">MSYFFLAILFIAELVKEGIFFGKRKRIPVVQMGFITAEILFFLLLVIFGGLPLDTAWLFPGIYLVCGLISAYFLFPEGKKKDGKIRKAAKYHPSALPVHLLLLFLCMIPALLFPPVIPLPVTGGYAYETVSFTWIDDAREEEFCSDGSSRRVAVQFWYPVSGEGENFPLIVFSHGAFGYRMSNYSAYTELASNGYVVCSVEHPYHAIFSELDDGEVIIVDKQFMSDISRINGDGMPEEENFRVTRPWLRLRTDDLNFVMDEITRLCGEEDAPLPFSITDPDNIGLFGHSLGGAAAVTAGRERPQVRAVIDLDGTMLGEETGFADGKYQMNTEPYPVPLLCIDTSEHYEQGQKYGDQYVNHVILSLAKDGREIQFTDAGHMNFTDLPLFSPPLAALLGTGTRDAGECLVTMNGIIRDYFDYYLKGQGTLSLQETY</sequence>
<dbReference type="Gene3D" id="3.40.50.1820">
    <property type="entry name" value="alpha/beta hydrolase"/>
    <property type="match status" value="1"/>
</dbReference>
<gene>
    <name evidence="5" type="ORF">DXC51_21005</name>
</gene>
<evidence type="ECO:0000256" key="1">
    <source>
        <dbReference type="ARBA" id="ARBA00022801"/>
    </source>
</evidence>
<keyword evidence="4" id="KW-0472">Membrane</keyword>
<dbReference type="InterPro" id="IPR029058">
    <property type="entry name" value="AB_hydrolase_fold"/>
</dbReference>
<accession>A0A3E3HZ29</accession>
<dbReference type="RefSeq" id="WP_117545350.1">
    <property type="nucleotide sequence ID" value="NZ_QVLV01000018.1"/>
</dbReference>
<dbReference type="GeneID" id="97989274"/>
<protein>
    <recommendedName>
        <fullName evidence="7">Platelet-activating factor acetylhydrolase</fullName>
    </recommendedName>
</protein>
<feature type="transmembrane region" description="Helical" evidence="4">
    <location>
        <begin position="96"/>
        <end position="117"/>
    </location>
</feature>
<comment type="caution">
    <text evidence="5">The sequence shown here is derived from an EMBL/GenBank/DDBJ whole genome shotgun (WGS) entry which is preliminary data.</text>
</comment>
<evidence type="ECO:0000256" key="4">
    <source>
        <dbReference type="SAM" id="Phobius"/>
    </source>
</evidence>
<dbReference type="SUPFAM" id="SSF53474">
    <property type="entry name" value="alpha/beta-Hydrolases"/>
    <property type="match status" value="1"/>
</dbReference>
<name>A0A3E3HZ29_9FIRM</name>
<keyword evidence="4" id="KW-1133">Transmembrane helix</keyword>
<dbReference type="GO" id="GO:0003847">
    <property type="term" value="F:1-alkyl-2-acetylglycerophosphocholine esterase activity"/>
    <property type="evidence" value="ECO:0007669"/>
    <property type="project" value="TreeGrafter"/>
</dbReference>
<dbReference type="PANTHER" id="PTHR10272">
    <property type="entry name" value="PLATELET-ACTIVATING FACTOR ACETYLHYDROLASE"/>
    <property type="match status" value="1"/>
</dbReference>
<reference evidence="5" key="1">
    <citation type="submission" date="2018-08" db="EMBL/GenBank/DDBJ databases">
        <title>A genome reference for cultivated species of the human gut microbiota.</title>
        <authorList>
            <person name="Zou Y."/>
            <person name="Xue W."/>
            <person name="Luo G."/>
        </authorList>
    </citation>
    <scope>NUCLEOTIDE SEQUENCE [LARGE SCALE GENOMIC DNA]</scope>
    <source>
        <strain evidence="5">TF05-5AC</strain>
    </source>
</reference>
<dbReference type="GO" id="GO:0016042">
    <property type="term" value="P:lipid catabolic process"/>
    <property type="evidence" value="ECO:0007669"/>
    <property type="project" value="UniProtKB-KW"/>
</dbReference>
<dbReference type="AlphaFoldDB" id="A0A3E3HZ29"/>
<dbReference type="Proteomes" id="UP000260812">
    <property type="component" value="Unassembled WGS sequence"/>
</dbReference>
<evidence type="ECO:0000256" key="3">
    <source>
        <dbReference type="ARBA" id="ARBA00023098"/>
    </source>
</evidence>
<evidence type="ECO:0000313" key="5">
    <source>
        <dbReference type="EMBL" id="RGE57088.1"/>
    </source>
</evidence>
<dbReference type="PANTHER" id="PTHR10272:SF0">
    <property type="entry name" value="PLATELET-ACTIVATING FACTOR ACETYLHYDROLASE"/>
    <property type="match status" value="1"/>
</dbReference>
<evidence type="ECO:0000313" key="6">
    <source>
        <dbReference type="Proteomes" id="UP000260812"/>
    </source>
</evidence>